<dbReference type="Proteomes" id="UP001163603">
    <property type="component" value="Chromosome 3"/>
</dbReference>
<reference evidence="2" key="1">
    <citation type="journal article" date="2023" name="G3 (Bethesda)">
        <title>Genome assembly and association tests identify interacting loci associated with vigor, precocity, and sex in interspecific pistachio rootstocks.</title>
        <authorList>
            <person name="Palmer W."/>
            <person name="Jacygrad E."/>
            <person name="Sagayaradj S."/>
            <person name="Cavanaugh K."/>
            <person name="Han R."/>
            <person name="Bertier L."/>
            <person name="Beede B."/>
            <person name="Kafkas S."/>
            <person name="Golino D."/>
            <person name="Preece J."/>
            <person name="Michelmore R."/>
        </authorList>
    </citation>
    <scope>NUCLEOTIDE SEQUENCE [LARGE SCALE GENOMIC DNA]</scope>
</reference>
<proteinExistence type="predicted"/>
<organism evidence="1 2">
    <name type="scientific">Pistacia integerrima</name>
    <dbReference type="NCBI Taxonomy" id="434235"/>
    <lineage>
        <taxon>Eukaryota</taxon>
        <taxon>Viridiplantae</taxon>
        <taxon>Streptophyta</taxon>
        <taxon>Embryophyta</taxon>
        <taxon>Tracheophyta</taxon>
        <taxon>Spermatophyta</taxon>
        <taxon>Magnoliopsida</taxon>
        <taxon>eudicotyledons</taxon>
        <taxon>Gunneridae</taxon>
        <taxon>Pentapetalae</taxon>
        <taxon>rosids</taxon>
        <taxon>malvids</taxon>
        <taxon>Sapindales</taxon>
        <taxon>Anacardiaceae</taxon>
        <taxon>Pistacia</taxon>
    </lineage>
</organism>
<comment type="caution">
    <text evidence="1">The sequence shown here is derived from an EMBL/GenBank/DDBJ whole genome shotgun (WGS) entry which is preliminary data.</text>
</comment>
<evidence type="ECO:0000313" key="2">
    <source>
        <dbReference type="Proteomes" id="UP001163603"/>
    </source>
</evidence>
<keyword evidence="2" id="KW-1185">Reference proteome</keyword>
<accession>A0ACC0Z485</accession>
<gene>
    <name evidence="1" type="ORF">Pint_06689</name>
</gene>
<evidence type="ECO:0000313" key="1">
    <source>
        <dbReference type="EMBL" id="KAJ0045996.1"/>
    </source>
</evidence>
<name>A0ACC0Z485_9ROSI</name>
<protein>
    <submittedName>
        <fullName evidence="1">Uncharacterized protein</fullName>
    </submittedName>
</protein>
<dbReference type="EMBL" id="CM047738">
    <property type="protein sequence ID" value="KAJ0045996.1"/>
    <property type="molecule type" value="Genomic_DNA"/>
</dbReference>
<sequence>METESNTHKLRFVKCPKCRQVLPEPAGVPVYKCGGCDTTLQAKHRKNDAESTSSGSNGIDAAKTNEFQRDSSESIISSQKEILLSSGESSLNQNNGRDQNISTECNIEKFVGVNSLDEDRINESDHLEAQDCNIEKPGVSNVFCSSTGHASHENQELSPLTEPNSEVEVNNGSSLPVEEKTGVDIDNESGSTFRRLNTDNKVVRMNICSTVTSFRTAGESISSDIFISSPDEHQEQLQMSDNDCCHHLRSNAPFETTNFSSELSGNLECMSKSPTNRSSHAYDGSVSSYDGIDDQVPNQPIDPYKNAFKVPNSSAYEERSRTDNFLTNSGSVLQHQARNFSPDISHKRRYPLDSRKWDRDELLESRTHGHAVRNRIRLERDELLSSVPYYQRDYPAGYESGGSSSQLYDEMHLRSSEQDKIKLLRMVYELQDQLNRRCYVNEKPNQRVSSGVSMKEKYIPAYYSSEMPEEISQELNYHSYPERCRQGSNWPNPYNVSRIPFSGEATINRHHIDSCSCMHCCPQDWQCSAPLPPPILSHNKGVHWFHPGHSYYSSYRSAPSSPQQFTDSEFPKWSRETKSDDQRHEEHHMKKFMREKHHPVRRHLRPTVGGAPFLICYACSKPLQLPADFLLFKRKFHLLRCGACSEVLKFSLENRTHIARYTPNAKAPPPSEIDGYCEAINRRNSAVSSYGYDFPPADPVSCSDDYGLSYCKSFSTDGDPVVPTPSHSLQSSVDARDIPGGFSESMEERKQLVLKQSRNKYKNPVVTYKSSRPSSSKSISGKNSSEIEELPARTGSPLHRLMGYSSPSQVIRGSVPSGSGTSSYYMQTIGRGIDTGFSE</sequence>